<protein>
    <submittedName>
        <fullName evidence="1">Uncharacterized protein</fullName>
    </submittedName>
</protein>
<comment type="caution">
    <text evidence="1">The sequence shown here is derived from an EMBL/GenBank/DDBJ whole genome shotgun (WGS) entry which is preliminary data.</text>
</comment>
<reference evidence="1" key="2">
    <citation type="journal article" date="2021" name="PeerJ">
        <title>Extensive microbial diversity within the chicken gut microbiome revealed by metagenomics and culture.</title>
        <authorList>
            <person name="Gilroy R."/>
            <person name="Ravi A."/>
            <person name="Getino M."/>
            <person name="Pursley I."/>
            <person name="Horton D.L."/>
            <person name="Alikhan N.F."/>
            <person name="Baker D."/>
            <person name="Gharbi K."/>
            <person name="Hall N."/>
            <person name="Watson M."/>
            <person name="Adriaenssens E.M."/>
            <person name="Foster-Nyarko E."/>
            <person name="Jarju S."/>
            <person name="Secka A."/>
            <person name="Antonio M."/>
            <person name="Oren A."/>
            <person name="Chaudhuri R.R."/>
            <person name="La Ragione R."/>
            <person name="Hildebrand F."/>
            <person name="Pallen M.J."/>
        </authorList>
    </citation>
    <scope>NUCLEOTIDE SEQUENCE</scope>
    <source>
        <strain evidence="1">CHK154-7741</strain>
    </source>
</reference>
<dbReference type="Proteomes" id="UP000886748">
    <property type="component" value="Unassembled WGS sequence"/>
</dbReference>
<organism evidence="1 2">
    <name type="scientific">Candidatus Limenecus avicola</name>
    <dbReference type="NCBI Taxonomy" id="2840847"/>
    <lineage>
        <taxon>Bacteria</taxon>
        <taxon>Bacillati</taxon>
        <taxon>Bacillota</taxon>
        <taxon>Clostridia</taxon>
        <taxon>Eubacteriales</taxon>
        <taxon>Clostridiaceae</taxon>
        <taxon>Clostridiaceae incertae sedis</taxon>
        <taxon>Candidatus Limenecus</taxon>
    </lineage>
</organism>
<proteinExistence type="predicted"/>
<dbReference type="InterPro" id="IPR036412">
    <property type="entry name" value="HAD-like_sf"/>
</dbReference>
<evidence type="ECO:0000313" key="1">
    <source>
        <dbReference type="EMBL" id="HIU91883.1"/>
    </source>
</evidence>
<accession>A0A9D1SQC7</accession>
<gene>
    <name evidence="1" type="ORF">IAD26_01970</name>
</gene>
<dbReference type="AlphaFoldDB" id="A0A9D1SQC7"/>
<dbReference type="EMBL" id="DVOD01000014">
    <property type="protein sequence ID" value="HIU91883.1"/>
    <property type="molecule type" value="Genomic_DNA"/>
</dbReference>
<reference evidence="1" key="1">
    <citation type="submission" date="2020-10" db="EMBL/GenBank/DDBJ databases">
        <authorList>
            <person name="Gilroy R."/>
        </authorList>
    </citation>
    <scope>NUCLEOTIDE SEQUENCE</scope>
    <source>
        <strain evidence="1">CHK154-7741</strain>
    </source>
</reference>
<name>A0A9D1SQC7_9CLOT</name>
<evidence type="ECO:0000313" key="2">
    <source>
        <dbReference type="Proteomes" id="UP000886748"/>
    </source>
</evidence>
<dbReference type="SUPFAM" id="SSF56784">
    <property type="entry name" value="HAD-like"/>
    <property type="match status" value="1"/>
</dbReference>
<sequence>MYIGAIQQYNSSPSFKSGRTTLYTDFDGTFMPFSHEDVCNNDCFNKQNDFYRMHGGIDYFFSSFKDKVKLIITTGRSKNEYDYFVKNLEQKNLYIHKPQALITRDGSSRYNCTNNEIKEDTVRNNPIKESINLKDINFLSNNIKKIVKRIYPSAYIVEPGVNKNRHEYGHKSLEYVLDKSDFDDKNSYISISEPEPLVIEMAVSKKYDVNSIAKSIKDFVDANNIKVSVNAFEDDPFNFLPIYTTNGKQYKKADTIIIKPLIEGSEITKLYDVKNEIRKNIENNTNDFVVAAGDGFNDEPMLNPLNYLDLYGVKIDKNKSIEEILSDNDTLEALKKLPFCAIVCSNEKALDNIRKIGQILDSKGIYKVKSTDNPREFLLKNLKQAINDYGETNDEFMFSLGPDLYCSLFDN</sequence>